<dbReference type="Pfam" id="PF07727">
    <property type="entry name" value="RVT_2"/>
    <property type="match status" value="2"/>
</dbReference>
<dbReference type="InterPro" id="IPR001878">
    <property type="entry name" value="Znf_CCHC"/>
</dbReference>
<dbReference type="InterPro" id="IPR013103">
    <property type="entry name" value="RVT_2"/>
</dbReference>
<gene>
    <name evidence="5" type="ORF">OSB04_031168</name>
</gene>
<feature type="compositionally biased region" description="Low complexity" evidence="3">
    <location>
        <begin position="360"/>
        <end position="375"/>
    </location>
</feature>
<dbReference type="EMBL" id="JARYMX010000008">
    <property type="protein sequence ID" value="KAJ9538435.1"/>
    <property type="molecule type" value="Genomic_DNA"/>
</dbReference>
<sequence>MGNNGEMMRESQIEKILRTLSKRFNYIVVSIEESKDINHMTVDELQSSLIVHEQKFRRKIKEEEQMLKVTQEEGLGRSRVTQEEGSGRGRGGYAGGSYRGRGRGRGRFSPSKATVECYGCHKLGHFQLECPEWGKRANFAEMDEENELLLMVYLEHQGTTMEELVEFRARALAGKSSSSLAEPGSTRLDYTPSNHMSGNKDWFIEVDGSFRHNVKLGNDSQINVTRIGSIRMKVNGIIQVITNVNYFPELKTNLLSVGQLQKKGLTILIKDNKCKVLESRRGLNMQSKMSGNRMFYFKAALAIKTSKCYQTQVEDEATLRHSQFGHLHYNGLRTLACNGKVKGMPIVKTPQRCGIKDSDNSIASRSSSETSGNNSPLNISSNTAPNSPNERVLRTPSERVRRAPTRLNDYVSGDVLSEQEEDAAMVVHSEDPLTYDGVAKDERRREAMKKEIESIIKNNTLELVSLPQGCKAVATKWLFEMKLNEKGEIEKHKARLVAKGYLQQYGIDYIEVFAPVARKLEETVFVQQPAGFEVKGEEENVYKLHKALYGLKRAPRAWYSRIESYFIKEGFKRCTSEHTLFNKEKEGGTAELGILYKQEENSRMIAYSDSNFAGDLDDRKSTSGLVFLLAEGAVSWSSKKQPVVTLSTTEAEYIAATSCACQCVWLRRILEALGHKQGESNIMQCDNSSTIQLSKHPVFHGKSKHIDVKFHFLRDLMRNGTVQLSYCSTQDQLQMS</sequence>
<dbReference type="InterPro" id="IPR043502">
    <property type="entry name" value="DNA/RNA_pol_sf"/>
</dbReference>
<dbReference type="AlphaFoldDB" id="A0AA38SLN5"/>
<keyword evidence="6" id="KW-1185">Reference proteome</keyword>
<dbReference type="InterPro" id="IPR054722">
    <property type="entry name" value="PolX-like_BBD"/>
</dbReference>
<dbReference type="SUPFAM" id="SSF56672">
    <property type="entry name" value="DNA/RNA polymerases"/>
    <property type="match status" value="1"/>
</dbReference>
<dbReference type="CDD" id="cd09272">
    <property type="entry name" value="RNase_HI_RT_Ty1"/>
    <property type="match status" value="1"/>
</dbReference>
<keyword evidence="1" id="KW-0378">Hydrolase</keyword>
<keyword evidence="1" id="KW-0645">Protease</keyword>
<reference evidence="5" key="1">
    <citation type="submission" date="2023-03" db="EMBL/GenBank/DDBJ databases">
        <title>Chromosome-scale reference genome and RAD-based genetic map of yellow starthistle (Centaurea solstitialis) reveal putative structural variation and QTLs associated with invader traits.</title>
        <authorList>
            <person name="Reatini B."/>
            <person name="Cang F.A."/>
            <person name="Jiang Q."/>
            <person name="Mckibben M.T.W."/>
            <person name="Barker M.S."/>
            <person name="Rieseberg L.H."/>
            <person name="Dlugosch K.M."/>
        </authorList>
    </citation>
    <scope>NUCLEOTIDE SEQUENCE</scope>
    <source>
        <strain evidence="5">CAN-66</strain>
        <tissue evidence="5">Leaf</tissue>
    </source>
</reference>
<proteinExistence type="predicted"/>
<keyword evidence="1" id="KW-0064">Aspartyl protease</keyword>
<keyword evidence="2" id="KW-0862">Zinc</keyword>
<dbReference type="GO" id="GO:0003676">
    <property type="term" value="F:nucleic acid binding"/>
    <property type="evidence" value="ECO:0007669"/>
    <property type="project" value="InterPro"/>
</dbReference>
<dbReference type="PROSITE" id="PS50158">
    <property type="entry name" value="ZF_CCHC"/>
    <property type="match status" value="1"/>
</dbReference>
<keyword evidence="2" id="KW-0479">Metal-binding</keyword>
<protein>
    <recommendedName>
        <fullName evidence="4">CCHC-type domain-containing protein</fullName>
    </recommendedName>
</protein>
<feature type="domain" description="CCHC-type" evidence="4">
    <location>
        <begin position="117"/>
        <end position="132"/>
    </location>
</feature>
<evidence type="ECO:0000256" key="1">
    <source>
        <dbReference type="ARBA" id="ARBA00022750"/>
    </source>
</evidence>
<feature type="compositionally biased region" description="Basic and acidic residues" evidence="3">
    <location>
        <begin position="391"/>
        <end position="401"/>
    </location>
</feature>
<accession>A0AA38SLN5</accession>
<feature type="compositionally biased region" description="Gly residues" evidence="3">
    <location>
        <begin position="88"/>
        <end position="99"/>
    </location>
</feature>
<organism evidence="5 6">
    <name type="scientific">Centaurea solstitialis</name>
    <name type="common">yellow star-thistle</name>
    <dbReference type="NCBI Taxonomy" id="347529"/>
    <lineage>
        <taxon>Eukaryota</taxon>
        <taxon>Viridiplantae</taxon>
        <taxon>Streptophyta</taxon>
        <taxon>Embryophyta</taxon>
        <taxon>Tracheophyta</taxon>
        <taxon>Spermatophyta</taxon>
        <taxon>Magnoliopsida</taxon>
        <taxon>eudicotyledons</taxon>
        <taxon>Gunneridae</taxon>
        <taxon>Pentapetalae</taxon>
        <taxon>asterids</taxon>
        <taxon>campanulids</taxon>
        <taxon>Asterales</taxon>
        <taxon>Asteraceae</taxon>
        <taxon>Carduoideae</taxon>
        <taxon>Cardueae</taxon>
        <taxon>Centaureinae</taxon>
        <taxon>Centaurea</taxon>
    </lineage>
</organism>
<feature type="compositionally biased region" description="Basic and acidic residues" evidence="3">
    <location>
        <begin position="71"/>
        <end position="87"/>
    </location>
</feature>
<evidence type="ECO:0000256" key="3">
    <source>
        <dbReference type="SAM" id="MobiDB-lite"/>
    </source>
</evidence>
<comment type="caution">
    <text evidence="5">The sequence shown here is derived from an EMBL/GenBank/DDBJ whole genome shotgun (WGS) entry which is preliminary data.</text>
</comment>
<feature type="region of interest" description="Disordered" evidence="3">
    <location>
        <begin position="350"/>
        <end position="405"/>
    </location>
</feature>
<keyword evidence="2" id="KW-0863">Zinc-finger</keyword>
<feature type="region of interest" description="Disordered" evidence="3">
    <location>
        <begin position="71"/>
        <end position="109"/>
    </location>
</feature>
<evidence type="ECO:0000259" key="4">
    <source>
        <dbReference type="PROSITE" id="PS50158"/>
    </source>
</evidence>
<dbReference type="Proteomes" id="UP001172457">
    <property type="component" value="Chromosome 8"/>
</dbReference>
<dbReference type="PANTHER" id="PTHR11439:SF517">
    <property type="entry name" value="CYSTEINE-RICH RLK (RECEPTOR-LIKE PROTEIN KINASE) 8"/>
    <property type="match status" value="1"/>
</dbReference>
<dbReference type="PANTHER" id="PTHR11439">
    <property type="entry name" value="GAG-POL-RELATED RETROTRANSPOSON"/>
    <property type="match status" value="1"/>
</dbReference>
<dbReference type="InterPro" id="IPR036875">
    <property type="entry name" value="Znf_CCHC_sf"/>
</dbReference>
<dbReference type="SUPFAM" id="SSF57756">
    <property type="entry name" value="Retrovirus zinc finger-like domains"/>
    <property type="match status" value="1"/>
</dbReference>
<dbReference type="Pfam" id="PF22936">
    <property type="entry name" value="Pol_BBD"/>
    <property type="match status" value="1"/>
</dbReference>
<evidence type="ECO:0000313" key="5">
    <source>
        <dbReference type="EMBL" id="KAJ9538435.1"/>
    </source>
</evidence>
<name>A0AA38SLN5_9ASTR</name>
<evidence type="ECO:0000313" key="6">
    <source>
        <dbReference type="Proteomes" id="UP001172457"/>
    </source>
</evidence>
<feature type="compositionally biased region" description="Polar residues" evidence="3">
    <location>
        <begin position="376"/>
        <end position="389"/>
    </location>
</feature>
<dbReference type="GO" id="GO:0004190">
    <property type="term" value="F:aspartic-type endopeptidase activity"/>
    <property type="evidence" value="ECO:0007669"/>
    <property type="project" value="UniProtKB-KW"/>
</dbReference>
<dbReference type="GO" id="GO:0008270">
    <property type="term" value="F:zinc ion binding"/>
    <property type="evidence" value="ECO:0007669"/>
    <property type="project" value="UniProtKB-KW"/>
</dbReference>
<evidence type="ECO:0000256" key="2">
    <source>
        <dbReference type="PROSITE-ProRule" id="PRU00047"/>
    </source>
</evidence>